<evidence type="ECO:0000313" key="2">
    <source>
        <dbReference type="Proteomes" id="UP000192758"/>
    </source>
</evidence>
<sequence length="183" mass="21813">MTLKTKNEANEVLEIINKYKKDSLNFILGDVNNHCNKGFRMPNDNWYMWTDNLIKSLTNNKEAMKLMLKKDGHEKITDMCRNEGGFLWNNENAFSENGVVFYKFNAMLKDLETQIDNGFIVRWCKLKRKSTLQIISERYNILSEEIDSEKLKNHILNSKKIYFKHKKEKYDIVNEYYAFNDTN</sequence>
<organism evidence="1 2">
    <name type="scientific">Ecytonucleospora hepatopenaei</name>
    <dbReference type="NCBI Taxonomy" id="646526"/>
    <lineage>
        <taxon>Eukaryota</taxon>
        <taxon>Fungi</taxon>
        <taxon>Fungi incertae sedis</taxon>
        <taxon>Microsporidia</taxon>
        <taxon>Enterocytozoonidae</taxon>
        <taxon>Ecytonucleospora</taxon>
    </lineage>
</organism>
<dbReference type="EMBL" id="MNPJ01000001">
    <property type="protein sequence ID" value="OQS55850.1"/>
    <property type="molecule type" value="Genomic_DNA"/>
</dbReference>
<name>A0A1W0E9D4_9MICR</name>
<proteinExistence type="predicted"/>
<protein>
    <submittedName>
        <fullName evidence="1">Uncharacterized protein</fullName>
    </submittedName>
</protein>
<evidence type="ECO:0000313" key="1">
    <source>
        <dbReference type="EMBL" id="OQS55850.1"/>
    </source>
</evidence>
<keyword evidence="2" id="KW-1185">Reference proteome</keyword>
<dbReference type="OrthoDB" id="2194853at2759"/>
<accession>A0A1W0E9D4</accession>
<gene>
    <name evidence="1" type="ORF">EHP00_392</name>
</gene>
<dbReference type="AlphaFoldDB" id="A0A1W0E9D4"/>
<reference evidence="1 2" key="1">
    <citation type="journal article" date="2017" name="Environ. Microbiol.">
        <title>Decay of the glycolytic pathway and adaptation to intranuclear parasitism within Enterocytozoonidae microsporidia.</title>
        <authorList>
            <person name="Wiredu Boakye D."/>
            <person name="Jaroenlak P."/>
            <person name="Prachumwat A."/>
            <person name="Williams T.A."/>
            <person name="Bateman K.S."/>
            <person name="Itsathitphaisarn O."/>
            <person name="Sritunyalucksana K."/>
            <person name="Paszkiewicz K.H."/>
            <person name="Moore K.A."/>
            <person name="Stentiford G.D."/>
            <person name="Williams B.A."/>
        </authorList>
    </citation>
    <scope>NUCLEOTIDE SEQUENCE [LARGE SCALE GENOMIC DNA]</scope>
    <source>
        <strain evidence="1 2">TH1</strain>
    </source>
</reference>
<comment type="caution">
    <text evidence="1">The sequence shown here is derived from an EMBL/GenBank/DDBJ whole genome shotgun (WGS) entry which is preliminary data.</text>
</comment>
<dbReference type="VEuPathDB" id="MicrosporidiaDB:EHP00_392"/>
<dbReference type="Proteomes" id="UP000192758">
    <property type="component" value="Unassembled WGS sequence"/>
</dbReference>